<evidence type="ECO:0000259" key="9">
    <source>
        <dbReference type="SMART" id="SM00965"/>
    </source>
</evidence>
<dbReference type="PANTHER" id="PTHR30069">
    <property type="entry name" value="TONB-DEPENDENT OUTER MEMBRANE RECEPTOR"/>
    <property type="match status" value="1"/>
</dbReference>
<feature type="domain" description="Secretin/TonB short N-terminal" evidence="9">
    <location>
        <begin position="68"/>
        <end position="119"/>
    </location>
</feature>
<proteinExistence type="inferred from homology"/>
<evidence type="ECO:0000256" key="5">
    <source>
        <dbReference type="ARBA" id="ARBA00022729"/>
    </source>
</evidence>
<evidence type="ECO:0000256" key="6">
    <source>
        <dbReference type="ARBA" id="ARBA00023136"/>
    </source>
</evidence>
<dbReference type="NCBIfam" id="TIGR04056">
    <property type="entry name" value="OMP_RagA_SusC"/>
    <property type="match status" value="1"/>
</dbReference>
<dbReference type="GO" id="GO:0009279">
    <property type="term" value="C:cell outer membrane"/>
    <property type="evidence" value="ECO:0007669"/>
    <property type="project" value="UniProtKB-SubCell"/>
</dbReference>
<evidence type="ECO:0000256" key="4">
    <source>
        <dbReference type="ARBA" id="ARBA00022692"/>
    </source>
</evidence>
<keyword evidence="7 8" id="KW-0998">Cell outer membrane</keyword>
<dbReference type="PANTHER" id="PTHR30069:SF29">
    <property type="entry name" value="HEMOGLOBIN AND HEMOGLOBIN-HAPTOGLOBIN-BINDING PROTEIN 1-RELATED"/>
    <property type="match status" value="1"/>
</dbReference>
<evidence type="ECO:0000256" key="2">
    <source>
        <dbReference type="ARBA" id="ARBA00022448"/>
    </source>
</evidence>
<keyword evidence="4 8" id="KW-0812">Transmembrane</keyword>
<dbReference type="GO" id="GO:0015344">
    <property type="term" value="F:siderophore uptake transmembrane transporter activity"/>
    <property type="evidence" value="ECO:0007669"/>
    <property type="project" value="TreeGrafter"/>
</dbReference>
<protein>
    <submittedName>
        <fullName evidence="10">SusC/RagA family TonB-linked outer membrane protein</fullName>
    </submittedName>
</protein>
<dbReference type="Pfam" id="PF07660">
    <property type="entry name" value="STN"/>
    <property type="match status" value="1"/>
</dbReference>
<evidence type="ECO:0000256" key="8">
    <source>
        <dbReference type="PROSITE-ProRule" id="PRU01360"/>
    </source>
</evidence>
<dbReference type="KEGG" id="pseg:D3H65_28325"/>
<dbReference type="Pfam" id="PF07715">
    <property type="entry name" value="Plug"/>
    <property type="match status" value="1"/>
</dbReference>
<evidence type="ECO:0000313" key="11">
    <source>
        <dbReference type="Proteomes" id="UP000263900"/>
    </source>
</evidence>
<dbReference type="Gene3D" id="3.55.50.30">
    <property type="match status" value="1"/>
</dbReference>
<dbReference type="InterPro" id="IPR023997">
    <property type="entry name" value="TonB-dep_OMP_SusC/RagA_CS"/>
</dbReference>
<comment type="subcellular location">
    <subcellularLocation>
        <location evidence="1 8">Cell outer membrane</location>
        <topology evidence="1 8">Multi-pass membrane protein</topology>
    </subcellularLocation>
</comment>
<dbReference type="GO" id="GO:0044718">
    <property type="term" value="P:siderophore transmembrane transport"/>
    <property type="evidence" value="ECO:0007669"/>
    <property type="project" value="TreeGrafter"/>
</dbReference>
<reference evidence="10 11" key="1">
    <citation type="submission" date="2018-09" db="EMBL/GenBank/DDBJ databases">
        <title>Genome sequencing of strain 6GH32-13.</title>
        <authorList>
            <person name="Weon H.-Y."/>
            <person name="Heo J."/>
            <person name="Kwon S.-W."/>
        </authorList>
    </citation>
    <scope>NUCLEOTIDE SEQUENCE [LARGE SCALE GENOMIC DNA]</scope>
    <source>
        <strain evidence="10 11">5GH32-13</strain>
    </source>
</reference>
<dbReference type="Pfam" id="PF13715">
    <property type="entry name" value="CarbopepD_reg_2"/>
    <property type="match status" value="1"/>
</dbReference>
<dbReference type="EMBL" id="CP032157">
    <property type="protein sequence ID" value="AXY77649.1"/>
    <property type="molecule type" value="Genomic_DNA"/>
</dbReference>
<evidence type="ECO:0000256" key="3">
    <source>
        <dbReference type="ARBA" id="ARBA00022452"/>
    </source>
</evidence>
<dbReference type="SUPFAM" id="SSF56935">
    <property type="entry name" value="Porins"/>
    <property type="match status" value="1"/>
</dbReference>
<dbReference type="NCBIfam" id="TIGR04057">
    <property type="entry name" value="SusC_RagA_signa"/>
    <property type="match status" value="1"/>
</dbReference>
<dbReference type="RefSeq" id="WP_119053522.1">
    <property type="nucleotide sequence ID" value="NZ_CP032157.1"/>
</dbReference>
<evidence type="ECO:0000256" key="1">
    <source>
        <dbReference type="ARBA" id="ARBA00004571"/>
    </source>
</evidence>
<dbReference type="InterPro" id="IPR036942">
    <property type="entry name" value="Beta-barrel_TonB_sf"/>
</dbReference>
<dbReference type="FunFam" id="2.170.130.10:FF:000003">
    <property type="entry name" value="SusC/RagA family TonB-linked outer membrane protein"/>
    <property type="match status" value="1"/>
</dbReference>
<name>A0A3B7MWR1_9BACT</name>
<dbReference type="InterPro" id="IPR012910">
    <property type="entry name" value="Plug_dom"/>
</dbReference>
<dbReference type="PROSITE" id="PS52016">
    <property type="entry name" value="TONB_DEPENDENT_REC_3"/>
    <property type="match status" value="1"/>
</dbReference>
<dbReference type="InterPro" id="IPR011662">
    <property type="entry name" value="Secretin/TonB_short_N"/>
</dbReference>
<comment type="similarity">
    <text evidence="8">Belongs to the TonB-dependent receptor family.</text>
</comment>
<sequence length="1180" mass="130694">MKKQRLVALTAIAMRIAFIQIFLVSFLTSMAYDHHADAQGVMDKVVTLSVDKGQLKDVFNSLKTQTGARFVFSSKTIEANRKVSIKARDKKLSDVLEELLAPFGINYKMVKDRIVLYRPKSLSAAFGGMAEDEDLLVNIVSADKEVKGQVTDDKGSPLPGVSVVVKGTTKGVNTDATGSFTIKVPDDQSILVVSYIGYQQQEVDIAGKTSVTIAMIPTSGQLSDVVVVGYGTQKKVTVTGAVTQVKGSELAKSPTVNLSNALAGRLPGVTAIQSTGEPGYDGSTIRIRGSNTPNNSGALIVIDGVPDRAGGLERLNPSDIETMSVLKDAAAAIYGSRGGNGVILITTKRGKSGKPLLSYDFNQGWSQATRIPKMADAVEYATIVNELTLFDAQLPSNQWKAAWTAFQQTGTYTRPDNGNKITAAYAPDIIQKHRDGTDPWGYPNTDWFGTALKKWSPQSKHNLQLSGGSETVKYLASIGYNNQDGYYKNSATGYKQYDMRFNLDAKVNKYINTSLGITAREESRFFPTKGAGAIFRMLMRGKPTEQEVWPNGLPGPDIENGENPIVITTNATGYDKDTRDYFQTNGRVELQVPGVKGLKLTGFASLDKYIRRTKRWETPWYLYFWDKKTYEADGVTPLLTKSIRSTFADPRLTESHEDQLNVNLTGFVNYDLSFGSHTINAMAAVTRETITNSNFNAFRRNYISPAIDQLFAGGDPQKDNNGGAFKRARLSYFGRVNYNYQEKYMLEFLWRYDGSYMFPKNDRFGFFPGVLVGWRLSEENFMKPLSFIDNLKLRGSYGQMGNDNILFNGVLQEYRYLSTYGFNTYVAGGNVVKTLTESGVPNPGYTWEVANNANVGLEGAVLQNKLSFELDYFYNIRSKILMANEAQVPASAGMDLPPQNLGKVKNKGWEFSLTWSDKIGRDFKYSVNVNGGYAKNEVVKLPETPGLKPHQLSQGHTFGTNGVALLVYEYDGVFLDQAEIDKNTIDYSAATNQLRPGDMKLRDVDGNGKIDGDDRVRMDKNRDPLFTGGVNINLQYKGFDCTLLFQAATGGLLFIGTESGTIGNYLQYSYDHRWTVDNPSSVDPRLSNRGNTYYSSGSFGTNTYWVRSSNYLRMKNLEFGYNFSNTLVQKAGMSGLRLYVNGINLFTVDKMKIWDPESTSGNGQYYPQARILNVGARVTF</sequence>
<dbReference type="Gene3D" id="2.60.40.1120">
    <property type="entry name" value="Carboxypeptidase-like, regulatory domain"/>
    <property type="match status" value="1"/>
</dbReference>
<dbReference type="InterPro" id="IPR039426">
    <property type="entry name" value="TonB-dep_rcpt-like"/>
</dbReference>
<dbReference type="SMART" id="SM00965">
    <property type="entry name" value="STN"/>
    <property type="match status" value="1"/>
</dbReference>
<gene>
    <name evidence="10" type="ORF">D3H65_28325</name>
</gene>
<dbReference type="InterPro" id="IPR023996">
    <property type="entry name" value="TonB-dep_OMP_SusC/RagA"/>
</dbReference>
<dbReference type="SUPFAM" id="SSF49464">
    <property type="entry name" value="Carboxypeptidase regulatory domain-like"/>
    <property type="match status" value="1"/>
</dbReference>
<dbReference type="InterPro" id="IPR008969">
    <property type="entry name" value="CarboxyPept-like_regulatory"/>
</dbReference>
<accession>A0A3B7MWR1</accession>
<keyword evidence="3 8" id="KW-1134">Transmembrane beta strand</keyword>
<dbReference type="Gene3D" id="2.170.130.10">
    <property type="entry name" value="TonB-dependent receptor, plug domain"/>
    <property type="match status" value="1"/>
</dbReference>
<evidence type="ECO:0000313" key="10">
    <source>
        <dbReference type="EMBL" id="AXY77649.1"/>
    </source>
</evidence>
<evidence type="ECO:0000256" key="7">
    <source>
        <dbReference type="ARBA" id="ARBA00023237"/>
    </source>
</evidence>
<keyword evidence="6 8" id="KW-0472">Membrane</keyword>
<dbReference type="InterPro" id="IPR037066">
    <property type="entry name" value="Plug_dom_sf"/>
</dbReference>
<dbReference type="OrthoDB" id="601301at2"/>
<organism evidence="10 11">
    <name type="scientific">Paraflavitalea soli</name>
    <dbReference type="NCBI Taxonomy" id="2315862"/>
    <lineage>
        <taxon>Bacteria</taxon>
        <taxon>Pseudomonadati</taxon>
        <taxon>Bacteroidota</taxon>
        <taxon>Chitinophagia</taxon>
        <taxon>Chitinophagales</taxon>
        <taxon>Chitinophagaceae</taxon>
        <taxon>Paraflavitalea</taxon>
    </lineage>
</organism>
<keyword evidence="2 8" id="KW-0813">Transport</keyword>
<dbReference type="Gene3D" id="2.40.170.20">
    <property type="entry name" value="TonB-dependent receptor, beta-barrel domain"/>
    <property type="match status" value="1"/>
</dbReference>
<keyword evidence="11" id="KW-1185">Reference proteome</keyword>
<dbReference type="AlphaFoldDB" id="A0A3B7MWR1"/>
<keyword evidence="5" id="KW-0732">Signal</keyword>
<dbReference type="Proteomes" id="UP000263900">
    <property type="component" value="Chromosome"/>
</dbReference>